<feature type="domain" description="PKD" evidence="3">
    <location>
        <begin position="1238"/>
        <end position="1267"/>
    </location>
</feature>
<feature type="region of interest" description="Disordered" evidence="1">
    <location>
        <begin position="74"/>
        <end position="103"/>
    </location>
</feature>
<dbReference type="InterPro" id="IPR057708">
    <property type="entry name" value="DUF7948"/>
</dbReference>
<dbReference type="OrthoDB" id="1123245at2"/>
<keyword evidence="5" id="KW-1185">Reference proteome</keyword>
<dbReference type="PROSITE" id="PS50093">
    <property type="entry name" value="PKD"/>
    <property type="match status" value="1"/>
</dbReference>
<evidence type="ECO:0000313" key="4">
    <source>
        <dbReference type="EMBL" id="TVT37842.1"/>
    </source>
</evidence>
<dbReference type="SUPFAM" id="SSF49299">
    <property type="entry name" value="PKD domain"/>
    <property type="match status" value="1"/>
</dbReference>
<dbReference type="InterPro" id="IPR013783">
    <property type="entry name" value="Ig-like_fold"/>
</dbReference>
<dbReference type="RefSeq" id="WP_144852225.1">
    <property type="nucleotide sequence ID" value="NZ_VMRJ01000006.1"/>
</dbReference>
<dbReference type="EMBL" id="VMRJ01000006">
    <property type="protein sequence ID" value="TVT37842.1"/>
    <property type="molecule type" value="Genomic_DNA"/>
</dbReference>
<dbReference type="PANTHER" id="PTHR35580">
    <property type="entry name" value="CELL SURFACE GLYCOPROTEIN (S-LAYER PROTEIN)-LIKE PROTEIN"/>
    <property type="match status" value="1"/>
</dbReference>
<reference evidence="4 5" key="1">
    <citation type="submission" date="2019-07" db="EMBL/GenBank/DDBJ databases">
        <title>Hymenobacter sp. straun FUR1 Genome sequencing and assembly.</title>
        <authorList>
            <person name="Chhetri G."/>
        </authorList>
    </citation>
    <scope>NUCLEOTIDE SEQUENCE [LARGE SCALE GENOMIC DNA]</scope>
    <source>
        <strain evidence="4 5">Fur1</strain>
    </source>
</reference>
<organism evidence="4 5">
    <name type="scientific">Hymenobacter setariae</name>
    <dbReference type="NCBI Taxonomy" id="2594794"/>
    <lineage>
        <taxon>Bacteria</taxon>
        <taxon>Pseudomonadati</taxon>
        <taxon>Bacteroidota</taxon>
        <taxon>Cytophagia</taxon>
        <taxon>Cytophagales</taxon>
        <taxon>Hymenobacteraceae</taxon>
        <taxon>Hymenobacter</taxon>
    </lineage>
</organism>
<evidence type="ECO:0000256" key="2">
    <source>
        <dbReference type="SAM" id="SignalP"/>
    </source>
</evidence>
<dbReference type="CDD" id="cd00146">
    <property type="entry name" value="PKD"/>
    <property type="match status" value="1"/>
</dbReference>
<dbReference type="Gene3D" id="2.60.40.10">
    <property type="entry name" value="Immunoglobulins"/>
    <property type="match status" value="1"/>
</dbReference>
<dbReference type="InterPro" id="IPR035986">
    <property type="entry name" value="PKD_dom_sf"/>
</dbReference>
<feature type="chain" id="PRO_5022133791" description="PKD domain-containing protein" evidence="2">
    <location>
        <begin position="22"/>
        <end position="1373"/>
    </location>
</feature>
<protein>
    <recommendedName>
        <fullName evidence="3">PKD domain-containing protein</fullName>
    </recommendedName>
</protein>
<dbReference type="InterPro" id="IPR052918">
    <property type="entry name" value="Motility_Chemotaxis_Reg"/>
</dbReference>
<dbReference type="Pfam" id="PF00801">
    <property type="entry name" value="PKD"/>
    <property type="match status" value="1"/>
</dbReference>
<accession>A0A558BMV6</accession>
<evidence type="ECO:0000256" key="1">
    <source>
        <dbReference type="SAM" id="MobiDB-lite"/>
    </source>
</evidence>
<name>A0A558BMV6_9BACT</name>
<dbReference type="Pfam" id="PF25778">
    <property type="entry name" value="DUF7948"/>
    <property type="match status" value="1"/>
</dbReference>
<sequence>MQKILYFLSCILLFASRLAMAQTTPASDGRTLRFIPNQGQWPAAVRYSSAVPGGHLYLEPTGLHYVLLESIRHPHEHGGHAPKTTQLSRTASAAPHLPAPESPVRGHQLRVRFVGADVATPLVPAEATGEVFNYLQGNDPARWAKGVPSYQQVRYQAPWPGIGARFYENKQQQLEYDFELAAGANPALVKLKYQGASSLRLGADGRLHVGTTVGDLTELAPQAYQTNPATGQPQPVACRYRLNLADSTVTFSLGQYDHSRPLVIDPTVQFSTYTGALSDNWGFTATYDAAGNMYSGGIVLNQFGSSVTNFPTTVGAFQTTFGGVIDIAIIKYNTSVNGAASRVWATYLGGNSHDYPSSLVVNNQNELVMLGTTSSTNYPVSRDALQRSFNGGTSADPFGDAASDDFYLISRGTDIVVTRLTSSGGLAASTYLGGSGTDGLVPYAKTSAVRQLPQNYGDAFRGDILTDAAGNIYVASVTSSANFPITAGSFGSSNRGGSSDAVVLKLPAALNTMTWGGYLGGNAADAAYSLQLDANSNVYVTGGTLSPNFPVTSGALLTTAQGNVDGFVARIAANGATIQKATYLGTSSYDQSYFLQLGADGGVYLLGQTMGAWPVTAGAYSNAGSRQFIQKLNADLDQRLLSTVFGSGRNTIDISPTAFLVDQCDRVYVCGWGGNNNLGVYSSSTLNFNGYTHGLPVTSNAVRGTPDTPGAGSDFYLAQFAPGLTRLLYGTFYGNATTNSTGDHVDGGTSRFDPRGVAYSAVCSCANYSAFPVPAGAYTYSSTNNSSNCNNAAFKLNFEPQSATVGLDQTVCSNAAAVALVGTPSGGVWTGPGVTGSVTGGYVFTPSAALIGVQTLTYTLAGVIPVCTATGQQRITVAPVGPAALSALPQAAYCLQPGSTIAPVALVGSPAGGVFSGPGVTGSQFSPAAAGPGRHTITYTISAGTPCASVATRVVTVVQATAGTALTVCASSGAVALTSGQPVGGTWSGTGVSGSATGGYFFTPTAAMSGTTQTLTYSVPAPDGSCAATTTQAVTVLARPQVSVPNLPGMCVGSAAVALTAGQPAGGTWSGPGVSGSAAGGYFFTPSASLIGIQTLTYNVASLQGCTGQATMTVEVSPAAVRVTMPADTALCPGSTRTIQLHALPAGGVWSGPGVTASGLFTPPATPGTVAMLYTMGGNTPCATSATRRITLLAAPTLAPAEQPLVCRLDSSRASSSAPAVAPYTVRFSQPIATLLADAVMTWDFGDGSAPVTGLNVTHTYTAAGSFQPIATLRYSGSICSIQVSLAPVQVQEPLIPNVFTPNGDNQNDFFAPRLGGCQPKLQVFTRWGQKVYESPAYFNNWDGGGQAAGIYYFLLTPTDGRPAIKGWVELIR</sequence>
<dbReference type="Proteomes" id="UP000317624">
    <property type="component" value="Unassembled WGS sequence"/>
</dbReference>
<comment type="caution">
    <text evidence="4">The sequence shown here is derived from an EMBL/GenBank/DDBJ whole genome shotgun (WGS) entry which is preliminary data.</text>
</comment>
<keyword evidence="2" id="KW-0732">Signal</keyword>
<feature type="signal peptide" evidence="2">
    <location>
        <begin position="1"/>
        <end position="21"/>
    </location>
</feature>
<dbReference type="Pfam" id="PF13585">
    <property type="entry name" value="CHU_C"/>
    <property type="match status" value="1"/>
</dbReference>
<dbReference type="InterPro" id="IPR000601">
    <property type="entry name" value="PKD_dom"/>
</dbReference>
<evidence type="ECO:0000313" key="5">
    <source>
        <dbReference type="Proteomes" id="UP000317624"/>
    </source>
</evidence>
<dbReference type="PANTHER" id="PTHR35580:SF1">
    <property type="entry name" value="PHYTASE-LIKE DOMAIN-CONTAINING PROTEIN"/>
    <property type="match status" value="1"/>
</dbReference>
<gene>
    <name evidence="4" type="ORF">FNT36_22025</name>
</gene>
<proteinExistence type="predicted"/>
<evidence type="ECO:0000259" key="3">
    <source>
        <dbReference type="PROSITE" id="PS50093"/>
    </source>
</evidence>